<accession>A0AAT9G7X2</accession>
<dbReference type="AlphaFoldDB" id="A0AAT9G7X2"/>
<evidence type="ECO:0000259" key="3">
    <source>
        <dbReference type="Pfam" id="PF08241"/>
    </source>
</evidence>
<organism evidence="4">
    <name type="scientific">Candidatus Tisiphia endosymbiont of Sergentomyia squamirostris</name>
    <dbReference type="NCBI Taxonomy" id="3113639"/>
    <lineage>
        <taxon>Bacteria</taxon>
        <taxon>Pseudomonadati</taxon>
        <taxon>Pseudomonadota</taxon>
        <taxon>Alphaproteobacteria</taxon>
        <taxon>Rickettsiales</taxon>
        <taxon>Rickettsiaceae</taxon>
        <taxon>Rickettsieae</taxon>
        <taxon>Candidatus Tisiphia</taxon>
    </lineage>
</organism>
<keyword evidence="1 4" id="KW-0489">Methyltransferase</keyword>
<dbReference type="InterPro" id="IPR050602">
    <property type="entry name" value="Malonyl-ACP_OMT"/>
</dbReference>
<keyword evidence="2" id="KW-0808">Transferase</keyword>
<dbReference type="Pfam" id="PF08241">
    <property type="entry name" value="Methyltransf_11"/>
    <property type="match status" value="1"/>
</dbReference>
<reference evidence="4" key="1">
    <citation type="submission" date="2024-01" db="EMBL/GenBank/DDBJ databases">
        <title>Sequencing the genomes of a sandfly, Sergentomyia squamirostris, and its two endosymbionts.</title>
        <authorList>
            <person name="Itokawa K."/>
            <person name="Sanjoba C."/>
        </authorList>
    </citation>
    <scope>NUCLEOTIDE SEQUENCE</scope>
    <source>
        <strain evidence="4">RiSSQ</strain>
    </source>
</reference>
<evidence type="ECO:0000256" key="2">
    <source>
        <dbReference type="ARBA" id="ARBA00022679"/>
    </source>
</evidence>
<dbReference type="EMBL" id="AP029170">
    <property type="protein sequence ID" value="BFD45895.1"/>
    <property type="molecule type" value="Genomic_DNA"/>
</dbReference>
<dbReference type="Gene3D" id="3.40.50.150">
    <property type="entry name" value="Vaccinia Virus protein VP39"/>
    <property type="match status" value="1"/>
</dbReference>
<dbReference type="CDD" id="cd02440">
    <property type="entry name" value="AdoMet_MTases"/>
    <property type="match status" value="1"/>
</dbReference>
<dbReference type="SUPFAM" id="SSF53335">
    <property type="entry name" value="S-adenosyl-L-methionine-dependent methyltransferases"/>
    <property type="match status" value="1"/>
</dbReference>
<sequence length="251" mass="28477">MVDNIAECSFFKYAAFDIIERLNIIDKEFPDILDLECRTGILTKLLVQNYNYAIIIAASASNVMLQSFDHTPKLLVDEENLPFKAASFDLITFSLGLHWINDVQNFLLQIKRILKPNGLFIGNFIGGNSLKELRMKFIEAEIALSCPHFQHVSPFIHFDHVTPLLGQAGFTEIIVDYENIQLSYKSPLDFIRELKNIGESGALLKNSHNMISKQMLSILSNDTNTFTEQINIISFIASPSKNSIKITYNLK</sequence>
<dbReference type="InterPro" id="IPR013216">
    <property type="entry name" value="Methyltransf_11"/>
</dbReference>
<dbReference type="GO" id="GO:0032259">
    <property type="term" value="P:methylation"/>
    <property type="evidence" value="ECO:0007669"/>
    <property type="project" value="UniProtKB-KW"/>
</dbReference>
<dbReference type="InterPro" id="IPR029063">
    <property type="entry name" value="SAM-dependent_MTases_sf"/>
</dbReference>
<dbReference type="PANTHER" id="PTHR13090:SF1">
    <property type="entry name" value="ARGININE-HYDROXYLASE NDUFAF5, MITOCHONDRIAL"/>
    <property type="match status" value="1"/>
</dbReference>
<dbReference type="PANTHER" id="PTHR13090">
    <property type="entry name" value="ARGININE-HYDROXYLASE NDUFAF5, MITOCHONDRIAL"/>
    <property type="match status" value="1"/>
</dbReference>
<protein>
    <submittedName>
        <fullName evidence="4">Methyltransferase domain-containing protein</fullName>
    </submittedName>
</protein>
<name>A0AAT9G7X2_9RICK</name>
<evidence type="ECO:0000256" key="1">
    <source>
        <dbReference type="ARBA" id="ARBA00022603"/>
    </source>
</evidence>
<evidence type="ECO:0000313" key="4">
    <source>
        <dbReference type="EMBL" id="BFD45895.1"/>
    </source>
</evidence>
<gene>
    <name evidence="4" type="ORF">DMENIID0002_05410</name>
</gene>
<proteinExistence type="predicted"/>
<dbReference type="GO" id="GO:0008757">
    <property type="term" value="F:S-adenosylmethionine-dependent methyltransferase activity"/>
    <property type="evidence" value="ECO:0007669"/>
    <property type="project" value="InterPro"/>
</dbReference>
<feature type="domain" description="Methyltransferase type 11" evidence="3">
    <location>
        <begin position="33"/>
        <end position="121"/>
    </location>
</feature>